<keyword evidence="3" id="KW-1185">Reference proteome</keyword>
<dbReference type="SUPFAM" id="SSF53271">
    <property type="entry name" value="PRTase-like"/>
    <property type="match status" value="1"/>
</dbReference>
<dbReference type="CDD" id="cd06223">
    <property type="entry name" value="PRTases_typeI"/>
    <property type="match status" value="1"/>
</dbReference>
<dbReference type="Gene3D" id="3.40.50.2020">
    <property type="match status" value="1"/>
</dbReference>
<evidence type="ECO:0000259" key="1">
    <source>
        <dbReference type="Pfam" id="PF00156"/>
    </source>
</evidence>
<organism evidence="2 3">
    <name type="scientific">Marinoscillum furvescens DSM 4134</name>
    <dbReference type="NCBI Taxonomy" id="1122208"/>
    <lineage>
        <taxon>Bacteria</taxon>
        <taxon>Pseudomonadati</taxon>
        <taxon>Bacteroidota</taxon>
        <taxon>Cytophagia</taxon>
        <taxon>Cytophagales</taxon>
        <taxon>Reichenbachiellaceae</taxon>
        <taxon>Marinoscillum</taxon>
    </lineage>
</organism>
<dbReference type="PANTHER" id="PTHR11608:SF0">
    <property type="entry name" value="BIFUNCTIONAL PROTEIN PYRR"/>
    <property type="match status" value="1"/>
</dbReference>
<comment type="caution">
    <text evidence="2">The sequence shown here is derived from an EMBL/GenBank/DDBJ whole genome shotgun (WGS) entry which is preliminary data.</text>
</comment>
<name>A0A3D9LGP7_MARFU</name>
<gene>
    <name evidence="2" type="ORF">C7460_101337</name>
</gene>
<accession>A0A3D9LGP7</accession>
<sequence>MQKRLLFNSKLLQITISRLCQHLIENHGDFSDSVILGLQPRGIYLAERVRKELESILGKPIQVGYLDTTFHRDDFRRRDHPLTPYETKVPFLIENKRVVLIDDVLFTGRSVRAALDAMTTFGRPTKVELLVLIDRMYSRDIPVEANYVGRRVNTMKSQRVLVELQEQGTEEDNIWLINEPE</sequence>
<dbReference type="PANTHER" id="PTHR11608">
    <property type="entry name" value="BIFUNCTIONAL PROTEIN PYRR"/>
    <property type="match status" value="1"/>
</dbReference>
<dbReference type="Proteomes" id="UP000256779">
    <property type="component" value="Unassembled WGS sequence"/>
</dbReference>
<dbReference type="NCBIfam" id="NF003549">
    <property type="entry name" value="PRK05205.1-5"/>
    <property type="match status" value="1"/>
</dbReference>
<dbReference type="EMBL" id="QREG01000001">
    <property type="protein sequence ID" value="REE05818.1"/>
    <property type="molecule type" value="Genomic_DNA"/>
</dbReference>
<dbReference type="RefSeq" id="WP_185148282.1">
    <property type="nucleotide sequence ID" value="NZ_QREG01000001.1"/>
</dbReference>
<evidence type="ECO:0000313" key="3">
    <source>
        <dbReference type="Proteomes" id="UP000256779"/>
    </source>
</evidence>
<dbReference type="InterPro" id="IPR000836">
    <property type="entry name" value="PRTase_dom"/>
</dbReference>
<keyword evidence="2" id="KW-0328">Glycosyltransferase</keyword>
<dbReference type="InterPro" id="IPR029057">
    <property type="entry name" value="PRTase-like"/>
</dbReference>
<dbReference type="Pfam" id="PF00156">
    <property type="entry name" value="Pribosyltran"/>
    <property type="match status" value="1"/>
</dbReference>
<reference evidence="2 3" key="1">
    <citation type="submission" date="2018-07" db="EMBL/GenBank/DDBJ databases">
        <title>Genomic Encyclopedia of Type Strains, Phase IV (KMG-IV): sequencing the most valuable type-strain genomes for metagenomic binning, comparative biology and taxonomic classification.</title>
        <authorList>
            <person name="Goeker M."/>
        </authorList>
    </citation>
    <scope>NUCLEOTIDE SEQUENCE [LARGE SCALE GENOMIC DNA]</scope>
    <source>
        <strain evidence="2 3">DSM 4134</strain>
    </source>
</reference>
<feature type="domain" description="Phosphoribosyltransferase" evidence="1">
    <location>
        <begin position="11"/>
        <end position="166"/>
    </location>
</feature>
<keyword evidence="2" id="KW-0808">Transferase</keyword>
<dbReference type="InterPro" id="IPR050137">
    <property type="entry name" value="PyrR_bifunctional"/>
</dbReference>
<dbReference type="GO" id="GO:0016757">
    <property type="term" value="F:glycosyltransferase activity"/>
    <property type="evidence" value="ECO:0007669"/>
    <property type="project" value="UniProtKB-KW"/>
</dbReference>
<evidence type="ECO:0000313" key="2">
    <source>
        <dbReference type="EMBL" id="REE05818.1"/>
    </source>
</evidence>
<protein>
    <submittedName>
        <fullName evidence="2">Pyrimidine operon attenuation protein/uracil phosphoribosyltransferase</fullName>
    </submittedName>
</protein>
<proteinExistence type="predicted"/>
<dbReference type="AlphaFoldDB" id="A0A3D9LGP7"/>